<dbReference type="PANTHER" id="PTHR28142">
    <property type="entry name" value="MITOCHONDRIAL INNER MEMBRANE I-AAA PROTEASE SUPERCOMPLEX SUBUNIT MGR3-RELATED"/>
    <property type="match status" value="1"/>
</dbReference>
<evidence type="ECO:0000256" key="2">
    <source>
        <dbReference type="SAM" id="Phobius"/>
    </source>
</evidence>
<evidence type="ECO:0000256" key="1">
    <source>
        <dbReference type="SAM" id="MobiDB-lite"/>
    </source>
</evidence>
<evidence type="ECO:0000313" key="3">
    <source>
        <dbReference type="EMBL" id="KAK1920960.1"/>
    </source>
</evidence>
<gene>
    <name evidence="3" type="ORF">DB88DRAFT_501680</name>
</gene>
<dbReference type="Proteomes" id="UP001182556">
    <property type="component" value="Unassembled WGS sequence"/>
</dbReference>
<name>A0AAD9CT19_PAPLA</name>
<feature type="region of interest" description="Disordered" evidence="1">
    <location>
        <begin position="21"/>
        <end position="70"/>
    </location>
</feature>
<accession>A0AAD9CT19</accession>
<keyword evidence="2" id="KW-0812">Transmembrane</keyword>
<proteinExistence type="predicted"/>
<evidence type="ECO:0000313" key="4">
    <source>
        <dbReference type="Proteomes" id="UP001182556"/>
    </source>
</evidence>
<feature type="compositionally biased region" description="Pro residues" evidence="1">
    <location>
        <begin position="44"/>
        <end position="57"/>
    </location>
</feature>
<keyword evidence="4" id="KW-1185">Reference proteome</keyword>
<dbReference type="InterPro" id="IPR040201">
    <property type="entry name" value="Mrg3-like"/>
</dbReference>
<comment type="caution">
    <text evidence="3">The sequence shown here is derived from an EMBL/GenBank/DDBJ whole genome shotgun (WGS) entry which is preliminary data.</text>
</comment>
<keyword evidence="2" id="KW-0472">Membrane</keyword>
<organism evidence="3 4">
    <name type="scientific">Papiliotrema laurentii</name>
    <name type="common">Cryptococcus laurentii</name>
    <dbReference type="NCBI Taxonomy" id="5418"/>
    <lineage>
        <taxon>Eukaryota</taxon>
        <taxon>Fungi</taxon>
        <taxon>Dikarya</taxon>
        <taxon>Basidiomycota</taxon>
        <taxon>Agaricomycotina</taxon>
        <taxon>Tremellomycetes</taxon>
        <taxon>Tremellales</taxon>
        <taxon>Rhynchogastremaceae</taxon>
        <taxon>Papiliotrema</taxon>
    </lineage>
</organism>
<reference evidence="3" key="1">
    <citation type="submission" date="2023-02" db="EMBL/GenBank/DDBJ databases">
        <title>Identification and recombinant expression of a fungal hydrolase from Papiliotrema laurentii that hydrolyzes apple cutin and clears colloidal polyester polyurethane.</title>
        <authorList>
            <consortium name="DOE Joint Genome Institute"/>
            <person name="Roman V.A."/>
            <person name="Bojanowski C."/>
            <person name="Crable B.R."/>
            <person name="Wagner D.N."/>
            <person name="Hung C.S."/>
            <person name="Nadeau L.J."/>
            <person name="Schratz L."/>
            <person name="Haridas S."/>
            <person name="Pangilinan J."/>
            <person name="Lipzen A."/>
            <person name="Na H."/>
            <person name="Yan M."/>
            <person name="Ng V."/>
            <person name="Grigoriev I.V."/>
            <person name="Spatafora J.W."/>
            <person name="Barlow D."/>
            <person name="Biffinger J."/>
            <person name="Kelley-Loughnane N."/>
            <person name="Varaljay V.A."/>
            <person name="Crookes-Goodson W.J."/>
        </authorList>
    </citation>
    <scope>NUCLEOTIDE SEQUENCE</scope>
    <source>
        <strain evidence="3">5307AH</strain>
    </source>
</reference>
<sequence length="441" mass="47649">MAGSRATAQMTGMLRNARMARQLRTTLRFRPTTIPLRSYTVPPTETPPSAQPTPPPSTGEKKEGGSEQKYKRSRFKPIHIFLGITGAGLLVTFYGILEFYFALPQWPETVRTPLRRALRARNMKDYEHSEAFFKEALVAALALPPDAFDPDPLLKLSGIYITYCTMLEEAGQKREAYIVLRDGLDQFGPSPLSTDPAQRISGAWNGGRQLTHEDHIRAIGLSQKLGQLALQQSSAPRATVYPSVRGLQQDGPKSWLDAAEHHLSQALTAMLHLGLAPRSEGSGQKVIAGRDVALPESKVDPEGHAEGVEGGSVDKRGLGVTMEALAEIYARKGEHGIAGNLLIQAISTLLPPNSEVQPPITDQCQAAMLMTTVSSHALQPLTPKAIKASKSWSLRALQIADAAVQQAAEAGDAKSDVNTLICRKALAVGSYNLGVLAEVSR</sequence>
<feature type="transmembrane region" description="Helical" evidence="2">
    <location>
        <begin position="78"/>
        <end position="103"/>
    </location>
</feature>
<feature type="compositionally biased region" description="Basic and acidic residues" evidence="1">
    <location>
        <begin position="59"/>
        <end position="70"/>
    </location>
</feature>
<protein>
    <submittedName>
        <fullName evidence="3">Uncharacterized protein</fullName>
    </submittedName>
</protein>
<dbReference type="PANTHER" id="PTHR28142:SF1">
    <property type="entry name" value="MITOCHONDRIAL INNER MEMBRANE I-AAA PROTEASE SUPERCOMPLEX SUBUNIT MGR3-RELATED"/>
    <property type="match status" value="1"/>
</dbReference>
<dbReference type="AlphaFoldDB" id="A0AAD9CT19"/>
<keyword evidence="2" id="KW-1133">Transmembrane helix</keyword>
<dbReference type="EMBL" id="JAODAN010000012">
    <property type="protein sequence ID" value="KAK1920960.1"/>
    <property type="molecule type" value="Genomic_DNA"/>
</dbReference>